<dbReference type="Proteomes" id="UP000887568">
    <property type="component" value="Unplaced"/>
</dbReference>
<feature type="disulfide bond" evidence="3">
    <location>
        <begin position="276"/>
        <end position="286"/>
    </location>
</feature>
<feature type="disulfide bond" evidence="3">
    <location>
        <begin position="336"/>
        <end position="400"/>
    </location>
</feature>
<feature type="domain" description="SRCR" evidence="6">
    <location>
        <begin position="311"/>
        <end position="411"/>
    </location>
</feature>
<feature type="transmembrane region" description="Helical" evidence="5">
    <location>
        <begin position="697"/>
        <end position="720"/>
    </location>
</feature>
<proteinExistence type="predicted"/>
<dbReference type="Pfam" id="PF00530">
    <property type="entry name" value="SRCR"/>
    <property type="match status" value="5"/>
</dbReference>
<feature type="disulfide bond" evidence="3">
    <location>
        <begin position="380"/>
        <end position="390"/>
    </location>
</feature>
<feature type="disulfide bond" evidence="3">
    <location>
        <begin position="127"/>
        <end position="191"/>
    </location>
</feature>
<feature type="disulfide bond" evidence="3">
    <location>
        <begin position="558"/>
        <end position="619"/>
    </location>
</feature>
<dbReference type="OrthoDB" id="536948at2759"/>
<dbReference type="InterPro" id="IPR036772">
    <property type="entry name" value="SRCR-like_dom_sf"/>
</dbReference>
<keyword evidence="2 3" id="KW-1015">Disulfide bond</keyword>
<feature type="domain" description="SRCR" evidence="6">
    <location>
        <begin position="416"/>
        <end position="516"/>
    </location>
</feature>
<feature type="disulfide bond" evidence="3">
    <location>
        <begin position="589"/>
        <end position="599"/>
    </location>
</feature>
<dbReference type="SUPFAM" id="SSF56487">
    <property type="entry name" value="SRCR-like"/>
    <property type="match status" value="5"/>
</dbReference>
<feature type="disulfide bond" evidence="3">
    <location>
        <begin position="454"/>
        <end position="515"/>
    </location>
</feature>
<dbReference type="GeneID" id="119725978"/>
<feature type="disulfide bond" evidence="3">
    <location>
        <begin position="140"/>
        <end position="201"/>
    </location>
</feature>
<keyword evidence="5" id="KW-0472">Membrane</keyword>
<dbReference type="OMA" id="QMDDVEC"/>
<dbReference type="EnsemblMetazoa" id="XM_038197603.1">
    <property type="protein sequence ID" value="XP_038053531.1"/>
    <property type="gene ID" value="LOC119725978"/>
</dbReference>
<evidence type="ECO:0000256" key="2">
    <source>
        <dbReference type="ARBA" id="ARBA00023157"/>
    </source>
</evidence>
<evidence type="ECO:0000313" key="7">
    <source>
        <dbReference type="EnsemblMetazoa" id="XP_038053531.1"/>
    </source>
</evidence>
<dbReference type="AlphaFoldDB" id="A0A913ZR13"/>
<keyword evidence="8" id="KW-1185">Reference proteome</keyword>
<keyword evidence="1" id="KW-0732">Signal</keyword>
<reference evidence="7" key="1">
    <citation type="submission" date="2022-11" db="UniProtKB">
        <authorList>
            <consortium name="EnsemblMetazoa"/>
        </authorList>
    </citation>
    <scope>IDENTIFICATION</scope>
</reference>
<dbReference type="SMART" id="SM00202">
    <property type="entry name" value="SR"/>
    <property type="match status" value="5"/>
</dbReference>
<feature type="disulfide bond" evidence="3">
    <location>
        <begin position="545"/>
        <end position="609"/>
    </location>
</feature>
<feature type="compositionally biased region" description="Polar residues" evidence="4">
    <location>
        <begin position="34"/>
        <end position="51"/>
    </location>
</feature>
<feature type="domain" description="SRCR" evidence="6">
    <location>
        <begin position="102"/>
        <end position="202"/>
    </location>
</feature>
<feature type="disulfide bond" evidence="3">
    <location>
        <begin position="485"/>
        <end position="495"/>
    </location>
</feature>
<dbReference type="Gene3D" id="3.10.250.10">
    <property type="entry name" value="SRCR-like domain"/>
    <property type="match status" value="5"/>
</dbReference>
<feature type="compositionally biased region" description="Low complexity" evidence="4">
    <location>
        <begin position="23"/>
        <end position="33"/>
    </location>
</feature>
<feature type="compositionally biased region" description="Basic and acidic residues" evidence="4">
    <location>
        <begin position="1"/>
        <end position="21"/>
    </location>
</feature>
<dbReference type="RefSeq" id="XP_038053531.1">
    <property type="nucleotide sequence ID" value="XM_038197603.1"/>
</dbReference>
<evidence type="ECO:0000256" key="5">
    <source>
        <dbReference type="SAM" id="Phobius"/>
    </source>
</evidence>
<dbReference type="PANTHER" id="PTHR48071">
    <property type="entry name" value="SRCR DOMAIN-CONTAINING PROTEIN"/>
    <property type="match status" value="1"/>
</dbReference>
<dbReference type="FunFam" id="3.10.250.10:FF:000001">
    <property type="entry name" value="Lysyl oxidase 4 isoform X1"/>
    <property type="match status" value="5"/>
</dbReference>
<dbReference type="InterPro" id="IPR001190">
    <property type="entry name" value="SRCR"/>
</dbReference>
<accession>A0A913ZR13</accession>
<feature type="disulfide bond" evidence="3">
    <location>
        <begin position="171"/>
        <end position="181"/>
    </location>
</feature>
<feature type="region of interest" description="Disordered" evidence="4">
    <location>
        <begin position="1"/>
        <end position="99"/>
    </location>
</feature>
<protein>
    <recommendedName>
        <fullName evidence="6">SRCR domain-containing protein</fullName>
    </recommendedName>
</protein>
<feature type="disulfide bond" evidence="3">
    <location>
        <begin position="441"/>
        <end position="505"/>
    </location>
</feature>
<feature type="domain" description="SRCR" evidence="6">
    <location>
        <begin position="520"/>
        <end position="620"/>
    </location>
</feature>
<dbReference type="PROSITE" id="PS00420">
    <property type="entry name" value="SRCR_1"/>
    <property type="match status" value="3"/>
</dbReference>
<feature type="disulfide bond" evidence="3">
    <location>
        <begin position="232"/>
        <end position="296"/>
    </location>
</feature>
<dbReference type="GO" id="GO:0016020">
    <property type="term" value="C:membrane"/>
    <property type="evidence" value="ECO:0007669"/>
    <property type="project" value="InterPro"/>
</dbReference>
<evidence type="ECO:0000313" key="8">
    <source>
        <dbReference type="Proteomes" id="UP000887568"/>
    </source>
</evidence>
<keyword evidence="5" id="KW-0812">Transmembrane</keyword>
<feature type="disulfide bond" evidence="3">
    <location>
        <begin position="245"/>
        <end position="306"/>
    </location>
</feature>
<keyword evidence="5" id="KW-1133">Transmembrane helix</keyword>
<dbReference type="PRINTS" id="PR00258">
    <property type="entry name" value="SPERACTRCPTR"/>
</dbReference>
<feature type="compositionally biased region" description="Polar residues" evidence="4">
    <location>
        <begin position="58"/>
        <end position="86"/>
    </location>
</feature>
<sequence length="813" mass="88045">MSPSMDDHKQAGTTEYPRDDLTTDSPTQETPTTAALTSPSMDDHTQAVTTEYSRDDLTTTNSPTQESSTTAALMSPSTDEYTQAGTTEYPRDDLTTDSPSLVRLRDGGSIYEGRVEVYVNGEWGTVCDDLWDLNDANVICRELGFGVALRVASEAKYGPGQGPIQMDNVECTGPESSIFRCSHRGAEDHNCEHSEDAGVECSEPTSVRLRDGGSVYEGRVEVYTDGQWVTVCDHSWDLNEANVVCRQLRFGAAVTVASDATYGPGQGPIQMDDVECTGQESSIFLCSHAWVQRDNCGHSEDAGVECSVPRVRLRDGGSIYEGRVEVYVNGEWGTVCDDLWDLNDANVICRELGFGVALRVASEAKYGPGQGPIQMDNVECTGQESSIFRCSHRGAEDHNCEHSEDAGVECSEPTSVRLRDGGSVYEGRVEVYTDGQWVTVCDHSWDLNEANVVCRQLRFGAAVTAASDAKYGPGQGPIQMDDVECTGQESSIFLCSHAWVQRDNCGHSEDAGVECSVPRVRLRNGGSIYEGRVEIYVNGEWGTVCDDNWGLNDANVICRELGFGVAVTAVPRAAYGYGVGPIQMDDVECTGQESSIFHCSHLGVGNHNCRHSEDAGVECSEPTAIESAAPSTELTETTALVKSLAPVTTRPITRTEAIESAAPSTELTETTAPARSLAPVATLPITKTEAGTDSRTVLIPVLTVVIILIILAVIVAIFFLRHLKGRSQPAGELELVGVINHDYEKCLSIDSRMSYTTCILIFQFHTSILIHYPPQHSNNSFVMLKLAHSDLTLKVPGAPPPLPLGLFFLDSLN</sequence>
<feature type="domain" description="SRCR" evidence="6">
    <location>
        <begin position="207"/>
        <end position="307"/>
    </location>
</feature>
<dbReference type="PROSITE" id="PS50287">
    <property type="entry name" value="SRCR_2"/>
    <property type="match status" value="5"/>
</dbReference>
<evidence type="ECO:0000256" key="4">
    <source>
        <dbReference type="SAM" id="MobiDB-lite"/>
    </source>
</evidence>
<dbReference type="PANTHER" id="PTHR48071:SF18">
    <property type="entry name" value="DELETED IN MALIGNANT BRAIN TUMORS 1 PROTEIN-RELATED"/>
    <property type="match status" value="1"/>
</dbReference>
<feature type="disulfide bond" evidence="3">
    <location>
        <begin position="349"/>
        <end position="410"/>
    </location>
</feature>
<evidence type="ECO:0000256" key="3">
    <source>
        <dbReference type="PROSITE-ProRule" id="PRU00196"/>
    </source>
</evidence>
<organism evidence="7 8">
    <name type="scientific">Patiria miniata</name>
    <name type="common">Bat star</name>
    <name type="synonym">Asterina miniata</name>
    <dbReference type="NCBI Taxonomy" id="46514"/>
    <lineage>
        <taxon>Eukaryota</taxon>
        <taxon>Metazoa</taxon>
        <taxon>Echinodermata</taxon>
        <taxon>Eleutherozoa</taxon>
        <taxon>Asterozoa</taxon>
        <taxon>Asteroidea</taxon>
        <taxon>Valvatacea</taxon>
        <taxon>Valvatida</taxon>
        <taxon>Asterinidae</taxon>
        <taxon>Patiria</taxon>
    </lineage>
</organism>
<name>A0A913ZR13_PATMI</name>
<evidence type="ECO:0000259" key="6">
    <source>
        <dbReference type="PROSITE" id="PS50287"/>
    </source>
</evidence>
<evidence type="ECO:0000256" key="1">
    <source>
        <dbReference type="ARBA" id="ARBA00022729"/>
    </source>
</evidence>